<evidence type="ECO:0000256" key="2">
    <source>
        <dbReference type="SAM" id="MobiDB-lite"/>
    </source>
</evidence>
<keyword evidence="1" id="KW-0472">Membrane</keyword>
<evidence type="ECO:0000256" key="1">
    <source>
        <dbReference type="PROSITE-ProRule" id="PRU01360"/>
    </source>
</evidence>
<comment type="similarity">
    <text evidence="1">Belongs to the TonB-dependent receptor family.</text>
</comment>
<evidence type="ECO:0000259" key="3">
    <source>
        <dbReference type="Pfam" id="PF07715"/>
    </source>
</evidence>
<protein>
    <recommendedName>
        <fullName evidence="3">TonB-dependent receptor plug domain-containing protein</fullName>
    </recommendedName>
</protein>
<dbReference type="eggNOG" id="COG4771">
    <property type="taxonomic scope" value="Bacteria"/>
</dbReference>
<reference evidence="4 5" key="1">
    <citation type="submission" date="2014-09" db="EMBL/GenBank/DDBJ databases">
        <title>Using Illumina technology Improving SMRT sequencing Genome Assembly by RASTools.</title>
        <authorList>
            <person name="Zhou Y."/>
            <person name="Ma T."/>
            <person name="Liu T."/>
        </authorList>
    </citation>
    <scope>NUCLEOTIDE SEQUENCE [LARGE SCALE GENOMIC DNA]</scope>
    <source>
        <strain evidence="4 5">ATCC 55669</strain>
    </source>
</reference>
<evidence type="ECO:0000313" key="5">
    <source>
        <dbReference type="Proteomes" id="UP000033200"/>
    </source>
</evidence>
<keyword evidence="1" id="KW-0813">Transport</keyword>
<keyword evidence="1" id="KW-0812">Transmembrane</keyword>
<organism evidence="4 5">
    <name type="scientific">Sphingomonas taxi</name>
    <dbReference type="NCBI Taxonomy" id="1549858"/>
    <lineage>
        <taxon>Bacteria</taxon>
        <taxon>Pseudomonadati</taxon>
        <taxon>Pseudomonadota</taxon>
        <taxon>Alphaproteobacteria</taxon>
        <taxon>Sphingomonadales</taxon>
        <taxon>Sphingomonadaceae</taxon>
        <taxon>Sphingomonas</taxon>
    </lineage>
</organism>
<dbReference type="Proteomes" id="UP000033200">
    <property type="component" value="Chromosome"/>
</dbReference>
<feature type="region of interest" description="Disordered" evidence="2">
    <location>
        <begin position="1"/>
        <end position="43"/>
    </location>
</feature>
<keyword evidence="1" id="KW-0998">Cell outer membrane</keyword>
<dbReference type="Gene3D" id="2.170.130.10">
    <property type="entry name" value="TonB-dependent receptor, plug domain"/>
    <property type="match status" value="1"/>
</dbReference>
<dbReference type="EMBL" id="CP009571">
    <property type="protein sequence ID" value="AIT05383.1"/>
    <property type="molecule type" value="Genomic_DNA"/>
</dbReference>
<dbReference type="PANTHER" id="PTHR47234">
    <property type="match status" value="1"/>
</dbReference>
<dbReference type="STRING" id="1549858.MC45_02040"/>
<sequence length="214" mass="21661">MTAIAAPAYAQQAPTDAASADPAAAQDAPAQQTATVAAPSDPGQGTEIVVTGTLFRDSNATSISPVTVLSAETLQRANITTAQDAIRSVSADSAGSISTGFRNGFSAGGAAVSLRGLGVSSTVVLIDGLRSANFPLNDDGHNAYVDLNSIPFSIVDRIEVLKDGASSTYGADAIGGVVNLISKKHFEGVEGPVQGGATERADGSHYRVTRQLTT</sequence>
<accession>A0A097ECW5</accession>
<dbReference type="AlphaFoldDB" id="A0A097ECW5"/>
<dbReference type="Pfam" id="PF07715">
    <property type="entry name" value="Plug"/>
    <property type="match status" value="1"/>
</dbReference>
<gene>
    <name evidence="4" type="ORF">MC45_02040</name>
</gene>
<feature type="compositionally biased region" description="Low complexity" evidence="2">
    <location>
        <begin position="1"/>
        <end position="39"/>
    </location>
</feature>
<keyword evidence="1" id="KW-1134">Transmembrane beta strand</keyword>
<dbReference type="InterPro" id="IPR039426">
    <property type="entry name" value="TonB-dep_rcpt-like"/>
</dbReference>
<keyword evidence="5" id="KW-1185">Reference proteome</keyword>
<name>A0A097ECW5_9SPHN</name>
<dbReference type="PROSITE" id="PS52016">
    <property type="entry name" value="TONB_DEPENDENT_REC_3"/>
    <property type="match status" value="1"/>
</dbReference>
<proteinExistence type="inferred from homology"/>
<dbReference type="PANTHER" id="PTHR47234:SF3">
    <property type="entry name" value="SECRETIN_TONB SHORT N-TERMINAL DOMAIN-CONTAINING PROTEIN"/>
    <property type="match status" value="1"/>
</dbReference>
<feature type="domain" description="TonB-dependent receptor plug" evidence="3">
    <location>
        <begin position="62"/>
        <end position="177"/>
    </location>
</feature>
<dbReference type="HOGENOM" id="CLU_1288219_0_0_5"/>
<comment type="subcellular location">
    <subcellularLocation>
        <location evidence="1">Cell outer membrane</location>
        <topology evidence="1">Multi-pass membrane protein</topology>
    </subcellularLocation>
</comment>
<dbReference type="SUPFAM" id="SSF56935">
    <property type="entry name" value="Porins"/>
    <property type="match status" value="1"/>
</dbReference>
<dbReference type="InterPro" id="IPR012910">
    <property type="entry name" value="Plug_dom"/>
</dbReference>
<dbReference type="KEGG" id="stax:MC45_02040"/>
<dbReference type="InterPro" id="IPR037066">
    <property type="entry name" value="Plug_dom_sf"/>
</dbReference>
<evidence type="ECO:0000313" key="4">
    <source>
        <dbReference type="EMBL" id="AIT05383.1"/>
    </source>
</evidence>
<dbReference type="GO" id="GO:0009279">
    <property type="term" value="C:cell outer membrane"/>
    <property type="evidence" value="ECO:0007669"/>
    <property type="project" value="UniProtKB-SubCell"/>
</dbReference>